<feature type="compositionally biased region" description="Polar residues" evidence="1">
    <location>
        <begin position="367"/>
        <end position="377"/>
    </location>
</feature>
<accession>A0A9X0AW97</accession>
<sequence>MIPNPPLMPSFPFNGNVMPSTSGAYKGVPFEFGATNPQYNTNFQPDLGNAFSFNVHHLQAEDLQAFNPNNQLGPSLIEKFEVFSLFHDFPQEIQDKIFECMFPGPRTEHLGLLVHESYGRRQEYRVELPITLLICQRSRYITFLRYTIIERPKKIQNARKIYGFHVTKIYGTENITQPRPLCIGPHDTLAISADIPKWALKQTLEWLEYLDMKIPGGLKSIKYLELRDNHTKSTNFLEDAVALSNVIGSFDFSPLLPSIFTNGILDKFSSLEKLTLTNVEKNGKNRHALNEEERVFLWYMIADHLDKTTGLGEKRFVETENIEIKEYERVQGKNLGLDNNVFSIFTTTAFTDFEVSRAYHPGRDLDQASNVNDSVARQSKPRRKQSANVYHNSSIQPDPFIRNDVDHLLVDPRALVASVERVFGDYRGYIQVNVSPNISPKLNFGRNRDHMTAAIPFDNASRHHDSRDRQAHLSTSVYGFMGFQNNRSPLGESSTVLALAIYSNINPVTTPDPSRMFAHPRSAQITNSALTNTTNHGHIGASSNSSALSQHPIATLQPSQGNMSAFEDIRQLQKEHPRPFDLGYAPESGTKPMEPQEPEGYGYGQNGSFGYYKKNSYKFPAKRITLQEQQKITDRLNEMINVTNTKRQQLRNLLIMTGPADKDSDVRFELLSQVTPVIDFQRLKKEFRLRKKCDWQQHGDEKTAEENQDPASGRFSTEPFQESITEATESLDQQGIEAISSSSVDMIGDSETTVLAIACEIQESWKCRRYADYVEPAVGSMQRYAERAINPIFTGVSLIPKDQSRLRDLTADERRNCLRAAWELLQKAMATAIVPDQLRVLYHMFQDCSPSPTSGLSYPSGKHSHVLLKKCDDLKIFLKFPVEIQRMIFVFMFPGGRSEPIDFTTHPTQRRAGEQNIELPITLRICKVSREVTQQHYTIVHKPVGKGIPERKFYGKVYNKSGADPEKLSYPRPFCYNPEIDTLCISYDFRAPKVSKQICKDWYDKVHDALMNNRALRYVGLKGVRFLDVRDVLVRLPINQSDISWFLPTVYADGFLSRFENLHKLFFTSAGCCAWQNGHTIIDSPEKAQLFKDKVTKYLKDTKDAHGGIVAEKNLIVRQYEEPQGKCALATWQPKEWRDFEEEFISKMATHVPNNMK</sequence>
<dbReference type="OrthoDB" id="3473305at2759"/>
<feature type="domain" description="2EXR" evidence="2">
    <location>
        <begin position="83"/>
        <end position="159"/>
    </location>
</feature>
<dbReference type="PANTHER" id="PTHR35910:SF1">
    <property type="entry name" value="2EXR DOMAIN-CONTAINING PROTEIN"/>
    <property type="match status" value="1"/>
</dbReference>
<feature type="region of interest" description="Disordered" evidence="1">
    <location>
        <begin position="695"/>
        <end position="719"/>
    </location>
</feature>
<proteinExistence type="predicted"/>
<protein>
    <recommendedName>
        <fullName evidence="2">2EXR domain-containing protein</fullName>
    </recommendedName>
</protein>
<feature type="region of interest" description="Disordered" evidence="1">
    <location>
        <begin position="364"/>
        <end position="393"/>
    </location>
</feature>
<dbReference type="Pfam" id="PF20150">
    <property type="entry name" value="2EXR"/>
    <property type="match status" value="2"/>
</dbReference>
<evidence type="ECO:0000259" key="2">
    <source>
        <dbReference type="Pfam" id="PF20150"/>
    </source>
</evidence>
<evidence type="ECO:0000313" key="4">
    <source>
        <dbReference type="Proteomes" id="UP001152300"/>
    </source>
</evidence>
<gene>
    <name evidence="3" type="ORF">OCU04_003856</name>
</gene>
<dbReference type="PANTHER" id="PTHR35910">
    <property type="entry name" value="2EXR DOMAIN-CONTAINING PROTEIN"/>
    <property type="match status" value="1"/>
</dbReference>
<dbReference type="InterPro" id="IPR045518">
    <property type="entry name" value="2EXR"/>
</dbReference>
<comment type="caution">
    <text evidence="3">The sequence shown here is derived from an EMBL/GenBank/DDBJ whole genome shotgun (WGS) entry which is preliminary data.</text>
</comment>
<name>A0A9X0AW97_9HELO</name>
<feature type="domain" description="2EXR" evidence="2">
    <location>
        <begin position="876"/>
        <end position="983"/>
    </location>
</feature>
<evidence type="ECO:0000313" key="3">
    <source>
        <dbReference type="EMBL" id="KAJ8068293.1"/>
    </source>
</evidence>
<keyword evidence="4" id="KW-1185">Reference proteome</keyword>
<evidence type="ECO:0000256" key="1">
    <source>
        <dbReference type="SAM" id="MobiDB-lite"/>
    </source>
</evidence>
<organism evidence="3 4">
    <name type="scientific">Sclerotinia nivalis</name>
    <dbReference type="NCBI Taxonomy" id="352851"/>
    <lineage>
        <taxon>Eukaryota</taxon>
        <taxon>Fungi</taxon>
        <taxon>Dikarya</taxon>
        <taxon>Ascomycota</taxon>
        <taxon>Pezizomycotina</taxon>
        <taxon>Leotiomycetes</taxon>
        <taxon>Helotiales</taxon>
        <taxon>Sclerotiniaceae</taxon>
        <taxon>Sclerotinia</taxon>
    </lineage>
</organism>
<dbReference type="Proteomes" id="UP001152300">
    <property type="component" value="Unassembled WGS sequence"/>
</dbReference>
<feature type="compositionally biased region" description="Basic and acidic residues" evidence="1">
    <location>
        <begin position="695"/>
        <end position="705"/>
    </location>
</feature>
<dbReference type="AlphaFoldDB" id="A0A9X0AW97"/>
<dbReference type="EMBL" id="JAPEIS010000003">
    <property type="protein sequence ID" value="KAJ8068293.1"/>
    <property type="molecule type" value="Genomic_DNA"/>
</dbReference>
<reference evidence="3" key="1">
    <citation type="submission" date="2022-11" db="EMBL/GenBank/DDBJ databases">
        <title>Genome Resource of Sclerotinia nivalis Strain SnTB1, a Plant Pathogen Isolated from American Ginseng.</title>
        <authorList>
            <person name="Fan S."/>
        </authorList>
    </citation>
    <scope>NUCLEOTIDE SEQUENCE</scope>
    <source>
        <strain evidence="3">SnTB1</strain>
    </source>
</reference>